<feature type="region of interest" description="Disordered" evidence="1">
    <location>
        <begin position="429"/>
        <end position="466"/>
    </location>
</feature>
<dbReference type="PANTHER" id="PTHR37984:SF5">
    <property type="entry name" value="PROTEIN NYNRIN-LIKE"/>
    <property type="match status" value="1"/>
</dbReference>
<dbReference type="SUPFAM" id="SSF53098">
    <property type="entry name" value="Ribonuclease H-like"/>
    <property type="match status" value="1"/>
</dbReference>
<dbReference type="InterPro" id="IPR012337">
    <property type="entry name" value="RNaseH-like_sf"/>
</dbReference>
<dbReference type="Gene3D" id="3.30.420.10">
    <property type="entry name" value="Ribonuclease H-like superfamily/Ribonuclease H"/>
    <property type="match status" value="1"/>
</dbReference>
<gene>
    <name evidence="2" type="ORF">L915_19340</name>
</gene>
<dbReference type="GO" id="GO:0003676">
    <property type="term" value="F:nucleic acid binding"/>
    <property type="evidence" value="ECO:0007669"/>
    <property type="project" value="InterPro"/>
</dbReference>
<evidence type="ECO:0008006" key="3">
    <source>
        <dbReference type="Google" id="ProtNLM"/>
    </source>
</evidence>
<protein>
    <recommendedName>
        <fullName evidence="3">Integrase catalytic domain-containing protein</fullName>
    </recommendedName>
</protein>
<reference evidence="2" key="1">
    <citation type="submission" date="2013-11" db="EMBL/GenBank/DDBJ databases">
        <title>The Genome Sequence of Phytophthora parasitica CJ02B3.</title>
        <authorList>
            <consortium name="The Broad Institute Genomics Platform"/>
            <person name="Russ C."/>
            <person name="Tyler B."/>
            <person name="Panabieres F."/>
            <person name="Shan W."/>
            <person name="Tripathy S."/>
            <person name="Grunwald N."/>
            <person name="Machado M."/>
            <person name="Johnson C.S."/>
            <person name="Arredondo F."/>
            <person name="Hong C."/>
            <person name="Coffey M."/>
            <person name="Young S.K."/>
            <person name="Zeng Q."/>
            <person name="Gargeya S."/>
            <person name="Fitzgerald M."/>
            <person name="Abouelleil A."/>
            <person name="Alvarado L."/>
            <person name="Chapman S.B."/>
            <person name="Gainer-Dewar J."/>
            <person name="Goldberg J."/>
            <person name="Griggs A."/>
            <person name="Gujja S."/>
            <person name="Hansen M."/>
            <person name="Howarth C."/>
            <person name="Imamovic A."/>
            <person name="Ireland A."/>
            <person name="Larimer J."/>
            <person name="McCowan C."/>
            <person name="Murphy C."/>
            <person name="Pearson M."/>
            <person name="Poon T.W."/>
            <person name="Priest M."/>
            <person name="Roberts A."/>
            <person name="Saif S."/>
            <person name="Shea T."/>
            <person name="Sykes S."/>
            <person name="Wortman J."/>
            <person name="Nusbaum C."/>
            <person name="Birren B."/>
        </authorList>
    </citation>
    <scope>NUCLEOTIDE SEQUENCE [LARGE SCALE GENOMIC DNA]</scope>
    <source>
        <strain evidence="2">CJ02B3</strain>
    </source>
</reference>
<evidence type="ECO:0000313" key="2">
    <source>
        <dbReference type="EMBL" id="ETK73763.1"/>
    </source>
</evidence>
<feature type="compositionally biased region" description="Acidic residues" evidence="1">
    <location>
        <begin position="450"/>
        <end position="466"/>
    </location>
</feature>
<dbReference type="AlphaFoldDB" id="W2FSK1"/>
<dbReference type="PANTHER" id="PTHR37984">
    <property type="entry name" value="PROTEIN CBG26694"/>
    <property type="match status" value="1"/>
</dbReference>
<name>W2FSK1_PHYNI</name>
<dbReference type="VEuPathDB" id="FungiDB:PPTG_17092"/>
<sequence length="466" mass="53646">MDHIPALPRSYKGNTKLLNWVDLFTGYVIAYASASRTSQTIAQNYEKCVFRKFEASEPSGTIGSQWDRVCVPLWRTAHKPNGTAERMVQTLTRALKTYVADINQKDWDEYAKRLTFALNTAYDRIRVFFVFAIPGTGLTLAHPTTRYRRTYARSKLERLDCLTRTLFNAHSRPTTKGSSKRVKEGRRFADLRYPGLRPTSAPKTVDLTPQDRQLKTVIDAASRNIPAAVKRPAVYPDRQRKPPKRRFRDHPKSESAHRRVHKVSITTSRKIGVPAPIVGSSGAVCKRTSAISYFRRTTSLQDARSTLEATLPLGNTQRRDMKPRRWRYNVQRQYQQARKLVNKALHAAIEGRADQHNEDASSHDIKAGDQVWLYLDRVKESYARKLAHMWHRPFRVTGTVDRHAVCLETPCTAYRLFPIVHVSKRKLVKSYPERPTSTQTNREANRVDFDEGLLPEDSWEREVEED</sequence>
<dbReference type="Proteomes" id="UP000053236">
    <property type="component" value="Unassembled WGS sequence"/>
</dbReference>
<dbReference type="EMBL" id="KI689210">
    <property type="protein sequence ID" value="ETK73763.1"/>
    <property type="molecule type" value="Genomic_DNA"/>
</dbReference>
<dbReference type="InterPro" id="IPR050951">
    <property type="entry name" value="Retrovirus_Pol_polyprotein"/>
</dbReference>
<proteinExistence type="predicted"/>
<dbReference type="InterPro" id="IPR036397">
    <property type="entry name" value="RNaseH_sf"/>
</dbReference>
<accession>W2FSK1</accession>
<dbReference type="VEuPathDB" id="FungiDB:PPTG_05849"/>
<evidence type="ECO:0000256" key="1">
    <source>
        <dbReference type="SAM" id="MobiDB-lite"/>
    </source>
</evidence>
<organism evidence="2">
    <name type="scientific">Phytophthora nicotianae</name>
    <name type="common">Potato buckeye rot agent</name>
    <name type="synonym">Phytophthora parasitica</name>
    <dbReference type="NCBI Taxonomy" id="4792"/>
    <lineage>
        <taxon>Eukaryota</taxon>
        <taxon>Sar</taxon>
        <taxon>Stramenopiles</taxon>
        <taxon>Oomycota</taxon>
        <taxon>Peronosporomycetes</taxon>
        <taxon>Peronosporales</taxon>
        <taxon>Peronosporaceae</taxon>
        <taxon>Phytophthora</taxon>
    </lineage>
</organism>
<feature type="region of interest" description="Disordered" evidence="1">
    <location>
        <begin position="228"/>
        <end position="262"/>
    </location>
</feature>